<name>A0A2I0X8Z8_9ASPA</name>
<reference evidence="2 3" key="1">
    <citation type="journal article" date="2016" name="Sci. Rep.">
        <title>The Dendrobium catenatum Lindl. genome sequence provides insights into polysaccharide synthase, floral development and adaptive evolution.</title>
        <authorList>
            <person name="Zhang G.Q."/>
            <person name="Xu Q."/>
            <person name="Bian C."/>
            <person name="Tsai W.C."/>
            <person name="Yeh C.M."/>
            <person name="Liu K.W."/>
            <person name="Yoshida K."/>
            <person name="Zhang L.S."/>
            <person name="Chang S.B."/>
            <person name="Chen F."/>
            <person name="Shi Y."/>
            <person name="Su Y.Y."/>
            <person name="Zhang Y.Q."/>
            <person name="Chen L.J."/>
            <person name="Yin Y."/>
            <person name="Lin M."/>
            <person name="Huang H."/>
            <person name="Deng H."/>
            <person name="Wang Z.W."/>
            <person name="Zhu S.L."/>
            <person name="Zhao X."/>
            <person name="Deng C."/>
            <person name="Niu S.C."/>
            <person name="Huang J."/>
            <person name="Wang M."/>
            <person name="Liu G.H."/>
            <person name="Yang H.J."/>
            <person name="Xiao X.J."/>
            <person name="Hsiao Y.Y."/>
            <person name="Wu W.L."/>
            <person name="Chen Y.Y."/>
            <person name="Mitsuda N."/>
            <person name="Ohme-Takagi M."/>
            <person name="Luo Y.B."/>
            <person name="Van de Peer Y."/>
            <person name="Liu Z.J."/>
        </authorList>
    </citation>
    <scope>NUCLEOTIDE SEQUENCE [LARGE SCALE GENOMIC DNA]</scope>
    <source>
        <tissue evidence="2">The whole plant</tissue>
    </source>
</reference>
<accession>A0A2I0X8Z8</accession>
<dbReference type="EMBL" id="KZ502052">
    <property type="protein sequence ID" value="PKU84374.1"/>
    <property type="molecule type" value="Genomic_DNA"/>
</dbReference>
<evidence type="ECO:0000313" key="2">
    <source>
        <dbReference type="EMBL" id="PKU84374.1"/>
    </source>
</evidence>
<dbReference type="Proteomes" id="UP000233837">
    <property type="component" value="Unassembled WGS sequence"/>
</dbReference>
<reference evidence="2 3" key="2">
    <citation type="journal article" date="2017" name="Nature">
        <title>The Apostasia genome and the evolution of orchids.</title>
        <authorList>
            <person name="Zhang G.Q."/>
            <person name="Liu K.W."/>
            <person name="Li Z."/>
            <person name="Lohaus R."/>
            <person name="Hsiao Y.Y."/>
            <person name="Niu S.C."/>
            <person name="Wang J.Y."/>
            <person name="Lin Y.C."/>
            <person name="Xu Q."/>
            <person name="Chen L.J."/>
            <person name="Yoshida K."/>
            <person name="Fujiwara S."/>
            <person name="Wang Z.W."/>
            <person name="Zhang Y.Q."/>
            <person name="Mitsuda N."/>
            <person name="Wang M."/>
            <person name="Liu G.H."/>
            <person name="Pecoraro L."/>
            <person name="Huang H.X."/>
            <person name="Xiao X.J."/>
            <person name="Lin M."/>
            <person name="Wu X.Y."/>
            <person name="Wu W.L."/>
            <person name="Chen Y.Y."/>
            <person name="Chang S.B."/>
            <person name="Sakamoto S."/>
            <person name="Ohme-Takagi M."/>
            <person name="Yagi M."/>
            <person name="Zeng S.J."/>
            <person name="Shen C.Y."/>
            <person name="Yeh C.M."/>
            <person name="Luo Y.B."/>
            <person name="Tsai W.C."/>
            <person name="Van de Peer Y."/>
            <person name="Liu Z.J."/>
        </authorList>
    </citation>
    <scope>NUCLEOTIDE SEQUENCE [LARGE SCALE GENOMIC DNA]</scope>
    <source>
        <tissue evidence="2">The whole plant</tissue>
    </source>
</reference>
<keyword evidence="3" id="KW-1185">Reference proteome</keyword>
<feature type="region of interest" description="Disordered" evidence="1">
    <location>
        <begin position="1"/>
        <end position="72"/>
    </location>
</feature>
<evidence type="ECO:0000313" key="3">
    <source>
        <dbReference type="Proteomes" id="UP000233837"/>
    </source>
</evidence>
<gene>
    <name evidence="2" type="ORF">MA16_Dca002887</name>
</gene>
<proteinExistence type="predicted"/>
<sequence length="72" mass="8242">MARSRILHDFHQISRPYPLSFSHQPIPYLPRPAESDVGVTGGHPPPYPNNKRHQQPDLAARRRPPRARTCTP</sequence>
<feature type="compositionally biased region" description="Basic and acidic residues" evidence="1">
    <location>
        <begin position="1"/>
        <end position="12"/>
    </location>
</feature>
<dbReference type="AlphaFoldDB" id="A0A2I0X8Z8"/>
<evidence type="ECO:0000256" key="1">
    <source>
        <dbReference type="SAM" id="MobiDB-lite"/>
    </source>
</evidence>
<organism evidence="2 3">
    <name type="scientific">Dendrobium catenatum</name>
    <dbReference type="NCBI Taxonomy" id="906689"/>
    <lineage>
        <taxon>Eukaryota</taxon>
        <taxon>Viridiplantae</taxon>
        <taxon>Streptophyta</taxon>
        <taxon>Embryophyta</taxon>
        <taxon>Tracheophyta</taxon>
        <taxon>Spermatophyta</taxon>
        <taxon>Magnoliopsida</taxon>
        <taxon>Liliopsida</taxon>
        <taxon>Asparagales</taxon>
        <taxon>Orchidaceae</taxon>
        <taxon>Epidendroideae</taxon>
        <taxon>Malaxideae</taxon>
        <taxon>Dendrobiinae</taxon>
        <taxon>Dendrobium</taxon>
    </lineage>
</organism>
<protein>
    <submittedName>
        <fullName evidence="2">Uncharacterized protein</fullName>
    </submittedName>
</protein>